<dbReference type="Proteomes" id="UP000051643">
    <property type="component" value="Unassembled WGS sequence"/>
</dbReference>
<evidence type="ECO:0000313" key="1">
    <source>
        <dbReference type="EMBL" id="KRG28200.1"/>
    </source>
</evidence>
<comment type="caution">
    <text evidence="1">The sequence shown here is derived from an EMBL/GenBank/DDBJ whole genome shotgun (WGS) entry which is preliminary data.</text>
</comment>
<keyword evidence="2" id="KW-1185">Reference proteome</keyword>
<evidence type="ECO:0000313" key="2">
    <source>
        <dbReference type="Proteomes" id="UP000051643"/>
    </source>
</evidence>
<organism evidence="1 2">
    <name type="scientific">Salegentibacter mishustinae</name>
    <dbReference type="NCBI Taxonomy" id="270918"/>
    <lineage>
        <taxon>Bacteria</taxon>
        <taxon>Pseudomonadati</taxon>
        <taxon>Bacteroidota</taxon>
        <taxon>Flavobacteriia</taxon>
        <taxon>Flavobacteriales</taxon>
        <taxon>Flavobacteriaceae</taxon>
        <taxon>Salegentibacter</taxon>
    </lineage>
</organism>
<accession>A0A0Q9ZIV0</accession>
<dbReference type="AlphaFoldDB" id="A0A0Q9ZIV0"/>
<protein>
    <recommendedName>
        <fullName evidence="3">YcxB-like protein domain-containing protein</fullName>
    </recommendedName>
</protein>
<evidence type="ECO:0008006" key="3">
    <source>
        <dbReference type="Google" id="ProtNLM"/>
    </source>
</evidence>
<name>A0A0Q9ZIV0_9FLAO</name>
<proteinExistence type="predicted"/>
<sequence length="90" mass="10695">MPGLLSDFYKLDLIFTIKKHQYLTIDNNTLTKHFPIPKKININEIKKVRKFKNSYKVETNKGRITIFKDLVEKDSLRNLDHFFNGLNLKV</sequence>
<gene>
    <name evidence="1" type="ORF">APR42_16820</name>
</gene>
<dbReference type="EMBL" id="LKTP01000025">
    <property type="protein sequence ID" value="KRG28200.1"/>
    <property type="molecule type" value="Genomic_DNA"/>
</dbReference>
<reference evidence="1" key="1">
    <citation type="submission" date="2015-10" db="EMBL/GenBank/DDBJ databases">
        <title>Draft genome sequence of Salegentibacter mishustinae KCTC 12263.</title>
        <authorList>
            <person name="Lin W."/>
            <person name="Zheng Q."/>
        </authorList>
    </citation>
    <scope>NUCLEOTIDE SEQUENCE [LARGE SCALE GENOMIC DNA]</scope>
    <source>
        <strain evidence="1">KCTC 12263</strain>
    </source>
</reference>